<feature type="active site" evidence="11">
    <location>
        <position position="474"/>
    </location>
</feature>
<keyword evidence="5 12" id="KW-0479">Metal-binding</keyword>
<proteinExistence type="inferred from homology"/>
<evidence type="ECO:0000313" key="16">
    <source>
        <dbReference type="Proteomes" id="UP000517252"/>
    </source>
</evidence>
<keyword evidence="10 13" id="KW-0865">Zymogen</keyword>
<dbReference type="CDD" id="cd09596">
    <property type="entry name" value="M36"/>
    <property type="match status" value="1"/>
</dbReference>
<reference evidence="15 16" key="1">
    <citation type="submission" date="2020-07" db="EMBL/GenBank/DDBJ databases">
        <title>Trichoderma asperellum IC-1 whole genome shotgun sequence.</title>
        <authorList>
            <person name="Kanamasa S."/>
            <person name="Takahashi H."/>
        </authorList>
    </citation>
    <scope>NUCLEOTIDE SEQUENCE [LARGE SCALE GENOMIC DNA]</scope>
    <source>
        <strain evidence="15 16">IC-1</strain>
    </source>
</reference>
<evidence type="ECO:0000256" key="1">
    <source>
        <dbReference type="ARBA" id="ARBA00004613"/>
    </source>
</evidence>
<evidence type="ECO:0000256" key="5">
    <source>
        <dbReference type="ARBA" id="ARBA00022723"/>
    </source>
</evidence>
<dbReference type="GO" id="GO:0006508">
    <property type="term" value="P:proteolysis"/>
    <property type="evidence" value="ECO:0007669"/>
    <property type="project" value="UniProtKB-KW"/>
</dbReference>
<dbReference type="GO" id="GO:0008270">
    <property type="term" value="F:zinc ion binding"/>
    <property type="evidence" value="ECO:0007669"/>
    <property type="project" value="InterPro"/>
</dbReference>
<comment type="similarity">
    <text evidence="2 13">Belongs to the peptidase M36 family.</text>
</comment>
<dbReference type="AlphaFoldDB" id="A0A6V8QLT9"/>
<accession>A0A6V8QLT9</accession>
<sequence>MLFFIPKLIIAFLATVQSVAGFDSSSQSNDKIPLNREPQAAAPSRFRIYDPPVDVSHFVGVQQRDNVGAEHKIPLALAYLKHNHGIQAENVRITASVTNEDTGVSHVYARQTVDRVDMLDGVANINIDKHGRVISSSQTFAPVDQVREAIRSGHDRLMARSSQYDSLKRALKTLSKCVQSEVNDEELDSVHISEVESDKTPTPKFIIRGIPTGTAVDGMATAQQSTMRRSDGSLAHVWDFMIEQADHSWNARINIATGDVESLVDRRWRSGNYAPRHRVAADEVDDPKSTDSSSSNKLQRRLSYVAIPITWQDPRDGFEFIVNPESASSPYGWVTTNTTAGNNAIAFKGTQAGVASETSPGVFAYNFYRTDDPSVSQNVGTAIVNAFYVVNSIHDISYIYGFTEATFNFQDENFGRGGQGNDRITISIQDSTYTNYADFATPPDGQSGRLRLFIYNLTNPDRDGALENDIIAHECAIGIASRLTGGGTAACLRSKISRGLALGWGDAFAEWLEQTGTVADFTLGSYVSGKPQGIRSYPYSRSPAVNPLTYQDGIPSADVHLIGEVWANMLHNVLAALTDYYGWSDAFLVDSTGPSGNVVYMHLFMDGLSIQPCEPTFITARDAFIQAELNRYGGSHYCVIWRVFASKGLGYGAFEDYVNEYSVPPGC</sequence>
<dbReference type="InterPro" id="IPR011096">
    <property type="entry name" value="FTP_domain"/>
</dbReference>
<feature type="domain" description="FTP" evidence="14">
    <location>
        <begin position="97"/>
        <end position="137"/>
    </location>
</feature>
<name>A0A6V8QLT9_TRIAP</name>
<dbReference type="Gene3D" id="3.10.170.10">
    <property type="match status" value="1"/>
</dbReference>
<evidence type="ECO:0000256" key="13">
    <source>
        <dbReference type="RuleBase" id="RU364017"/>
    </source>
</evidence>
<evidence type="ECO:0000256" key="2">
    <source>
        <dbReference type="ARBA" id="ARBA00006006"/>
    </source>
</evidence>
<comment type="caution">
    <text evidence="15">The sequence shown here is derived from an EMBL/GenBank/DDBJ whole genome shotgun (WGS) entry which is preliminary data.</text>
</comment>
<evidence type="ECO:0000256" key="12">
    <source>
        <dbReference type="PIRSR" id="PIRSR601842-2"/>
    </source>
</evidence>
<keyword evidence="6 13" id="KW-0732">Signal</keyword>
<protein>
    <recommendedName>
        <fullName evidence="13">Extracellular metalloproteinase</fullName>
        <ecNumber evidence="13">3.4.24.-</ecNumber>
    </recommendedName>
    <alternativeName>
        <fullName evidence="13">Fungalysin</fullName>
    </alternativeName>
</protein>
<evidence type="ECO:0000256" key="8">
    <source>
        <dbReference type="ARBA" id="ARBA00022833"/>
    </source>
</evidence>
<keyword evidence="3 13" id="KW-0964">Secreted</keyword>
<evidence type="ECO:0000256" key="10">
    <source>
        <dbReference type="ARBA" id="ARBA00023145"/>
    </source>
</evidence>
<keyword evidence="8 12" id="KW-0862">Zinc</keyword>
<dbReference type="GO" id="GO:0004222">
    <property type="term" value="F:metalloendopeptidase activity"/>
    <property type="evidence" value="ECO:0007669"/>
    <property type="project" value="InterPro"/>
</dbReference>
<evidence type="ECO:0000256" key="6">
    <source>
        <dbReference type="ARBA" id="ARBA00022729"/>
    </source>
</evidence>
<evidence type="ECO:0000256" key="11">
    <source>
        <dbReference type="PIRSR" id="PIRSR601842-1"/>
    </source>
</evidence>
<feature type="binding site" evidence="12">
    <location>
        <position position="473"/>
    </location>
    <ligand>
        <name>Zn(2+)</name>
        <dbReference type="ChEBI" id="CHEBI:29105"/>
        <note>catalytic</note>
    </ligand>
</feature>
<dbReference type="InterPro" id="IPR027268">
    <property type="entry name" value="Peptidase_M4/M1_CTD_sf"/>
</dbReference>
<dbReference type="EMBL" id="BLZH01000002">
    <property type="protein sequence ID" value="GFP53385.1"/>
    <property type="molecule type" value="Genomic_DNA"/>
</dbReference>
<dbReference type="EC" id="3.4.24.-" evidence="13"/>
<feature type="chain" id="PRO_5028524658" description="Extracellular metalloproteinase" evidence="13">
    <location>
        <begin position="22"/>
        <end position="667"/>
    </location>
</feature>
<dbReference type="Pfam" id="PF07504">
    <property type="entry name" value="FTP"/>
    <property type="match status" value="1"/>
</dbReference>
<dbReference type="Gene3D" id="1.10.390.10">
    <property type="entry name" value="Neutral Protease Domain 2"/>
    <property type="match status" value="1"/>
</dbReference>
<keyword evidence="9 13" id="KW-0482">Metalloprotease</keyword>
<keyword evidence="7 13" id="KW-0378">Hydrolase</keyword>
<evidence type="ECO:0000256" key="4">
    <source>
        <dbReference type="ARBA" id="ARBA00022670"/>
    </source>
</evidence>
<dbReference type="InterPro" id="IPR001842">
    <property type="entry name" value="Peptidase_M36"/>
</dbReference>
<evidence type="ECO:0000313" key="15">
    <source>
        <dbReference type="EMBL" id="GFP53385.1"/>
    </source>
</evidence>
<dbReference type="Pfam" id="PF02128">
    <property type="entry name" value="Peptidase_M36"/>
    <property type="match status" value="1"/>
</dbReference>
<dbReference type="InterPro" id="IPR050371">
    <property type="entry name" value="Fungal_virulence_M36"/>
</dbReference>
<dbReference type="GO" id="GO:0005576">
    <property type="term" value="C:extracellular region"/>
    <property type="evidence" value="ECO:0007669"/>
    <property type="project" value="UniProtKB-SubCell"/>
</dbReference>
<dbReference type="Proteomes" id="UP000517252">
    <property type="component" value="Unassembled WGS sequence"/>
</dbReference>
<comment type="cofactor">
    <cofactor evidence="12">
        <name>Zn(2+)</name>
        <dbReference type="ChEBI" id="CHEBI:29105"/>
    </cofactor>
    <text evidence="12">Binds 1 zinc ion per subunit.</text>
</comment>
<evidence type="ECO:0000256" key="3">
    <source>
        <dbReference type="ARBA" id="ARBA00022525"/>
    </source>
</evidence>
<dbReference type="OrthoDB" id="3227768at2759"/>
<dbReference type="PANTHER" id="PTHR33478:SF1">
    <property type="entry name" value="EXTRACELLULAR METALLOPROTEINASE MEP"/>
    <property type="match status" value="1"/>
</dbReference>
<dbReference type="SUPFAM" id="SSF55486">
    <property type="entry name" value="Metalloproteases ('zincins'), catalytic domain"/>
    <property type="match status" value="1"/>
</dbReference>
<evidence type="ECO:0000259" key="14">
    <source>
        <dbReference type="Pfam" id="PF07504"/>
    </source>
</evidence>
<organism evidence="15 16">
    <name type="scientific">Trichoderma asperellum</name>
    <name type="common">Filamentous fungus</name>
    <dbReference type="NCBI Taxonomy" id="101201"/>
    <lineage>
        <taxon>Eukaryota</taxon>
        <taxon>Fungi</taxon>
        <taxon>Dikarya</taxon>
        <taxon>Ascomycota</taxon>
        <taxon>Pezizomycotina</taxon>
        <taxon>Sordariomycetes</taxon>
        <taxon>Hypocreomycetidae</taxon>
        <taxon>Hypocreales</taxon>
        <taxon>Hypocreaceae</taxon>
        <taxon>Trichoderma</taxon>
    </lineage>
</organism>
<comment type="subcellular location">
    <subcellularLocation>
        <location evidence="1 13">Secreted</location>
    </subcellularLocation>
</comment>
<keyword evidence="4 13" id="KW-0645">Protease</keyword>
<dbReference type="PANTHER" id="PTHR33478">
    <property type="entry name" value="EXTRACELLULAR METALLOPROTEINASE MEP"/>
    <property type="match status" value="1"/>
</dbReference>
<feature type="signal peptide" evidence="13">
    <location>
        <begin position="1"/>
        <end position="21"/>
    </location>
</feature>
<gene>
    <name evidence="15" type="ORF">TASIC1_0002056900</name>
</gene>
<evidence type="ECO:0000256" key="7">
    <source>
        <dbReference type="ARBA" id="ARBA00022801"/>
    </source>
</evidence>
<evidence type="ECO:0000256" key="9">
    <source>
        <dbReference type="ARBA" id="ARBA00023049"/>
    </source>
</evidence>